<dbReference type="GO" id="GO:0005829">
    <property type="term" value="C:cytosol"/>
    <property type="evidence" value="ECO:0007669"/>
    <property type="project" value="TreeGrafter"/>
</dbReference>
<dbReference type="GO" id="GO:0009168">
    <property type="term" value="P:purine ribonucleoside monophosphate biosynthetic process"/>
    <property type="evidence" value="ECO:0007669"/>
    <property type="project" value="UniProtKB-UniRule"/>
</dbReference>
<feature type="domain" description="Adenosine deaminase" evidence="10">
    <location>
        <begin position="18"/>
        <end position="358"/>
    </location>
</feature>
<dbReference type="OrthoDB" id="9779574at2"/>
<dbReference type="Gene3D" id="3.20.20.140">
    <property type="entry name" value="Metal-dependent hydrolases"/>
    <property type="match status" value="1"/>
</dbReference>
<dbReference type="InterPro" id="IPR001365">
    <property type="entry name" value="A_deaminase_dom"/>
</dbReference>
<name>A0A1D3DQT3_9ACTN</name>
<dbReference type="NCBIfam" id="NF006847">
    <property type="entry name" value="PRK09358.1-2"/>
    <property type="match status" value="1"/>
</dbReference>
<evidence type="ECO:0000256" key="6">
    <source>
        <dbReference type="ARBA" id="ARBA00031852"/>
    </source>
</evidence>
<dbReference type="HAMAP" id="MF_00540">
    <property type="entry name" value="A_deaminase"/>
    <property type="match status" value="1"/>
</dbReference>
<evidence type="ECO:0000256" key="9">
    <source>
        <dbReference type="HAMAP-Rule" id="MF_00540"/>
    </source>
</evidence>
<keyword evidence="2 9" id="KW-0479">Metal-binding</keyword>
<dbReference type="FunFam" id="3.20.20.140:FF:000020">
    <property type="entry name" value="Adenosine deaminase"/>
    <property type="match status" value="1"/>
</dbReference>
<evidence type="ECO:0000256" key="5">
    <source>
        <dbReference type="ARBA" id="ARBA00023080"/>
    </source>
</evidence>
<evidence type="ECO:0000313" key="11">
    <source>
        <dbReference type="EMBL" id="OEJ94684.1"/>
    </source>
</evidence>
<dbReference type="GO" id="GO:0009117">
    <property type="term" value="P:nucleotide metabolic process"/>
    <property type="evidence" value="ECO:0007669"/>
    <property type="project" value="UniProtKB-KW"/>
</dbReference>
<dbReference type="AlphaFoldDB" id="A0A1D3DQT3"/>
<feature type="binding site" evidence="9">
    <location>
        <position position="25"/>
    </location>
    <ligand>
        <name>substrate</name>
    </ligand>
</feature>
<comment type="similarity">
    <text evidence="9">Belongs to the metallo-dependent hydrolases superfamily. Adenosine and AMP deaminases family. Adenosine deaminase subfamily.</text>
</comment>
<proteinExistence type="inferred from homology"/>
<comment type="caution">
    <text evidence="11">The sequence shown here is derived from an EMBL/GenBank/DDBJ whole genome shotgun (WGS) entry which is preliminary data.</text>
</comment>
<keyword evidence="12" id="KW-1185">Reference proteome</keyword>
<evidence type="ECO:0000259" key="10">
    <source>
        <dbReference type="Pfam" id="PF00962"/>
    </source>
</evidence>
<dbReference type="SUPFAM" id="SSF51556">
    <property type="entry name" value="Metallo-dependent hydrolases"/>
    <property type="match status" value="1"/>
</dbReference>
<feature type="binding site" evidence="9">
    <location>
        <position position="212"/>
    </location>
    <ligand>
        <name>Zn(2+)</name>
        <dbReference type="ChEBI" id="CHEBI:29105"/>
        <note>catalytic</note>
    </ligand>
</feature>
<dbReference type="PANTHER" id="PTHR11409:SF43">
    <property type="entry name" value="ADENOSINE DEAMINASE"/>
    <property type="match status" value="1"/>
</dbReference>
<feature type="binding site" evidence="9">
    <location>
        <position position="25"/>
    </location>
    <ligand>
        <name>Zn(2+)</name>
        <dbReference type="ChEBI" id="CHEBI:29105"/>
        <note>catalytic</note>
    </ligand>
</feature>
<feature type="site" description="Important for catalytic activity" evidence="9">
    <location>
        <position position="236"/>
    </location>
</feature>
<dbReference type="GO" id="GO:0006154">
    <property type="term" value="P:adenosine catabolic process"/>
    <property type="evidence" value="ECO:0007669"/>
    <property type="project" value="TreeGrafter"/>
</dbReference>
<organism evidence="11 12">
    <name type="scientific">Streptomyces thermolilacinus SPC6</name>
    <dbReference type="NCBI Taxonomy" id="1306406"/>
    <lineage>
        <taxon>Bacteria</taxon>
        <taxon>Bacillati</taxon>
        <taxon>Actinomycetota</taxon>
        <taxon>Actinomycetes</taxon>
        <taxon>Kitasatosporales</taxon>
        <taxon>Streptomycetaceae</taxon>
        <taxon>Streptomyces</taxon>
    </lineage>
</organism>
<accession>A0A1D3DQT3</accession>
<protein>
    <recommendedName>
        <fullName evidence="1 9">Adenosine deaminase</fullName>
        <ecNumber evidence="1 9">3.5.4.4</ecNumber>
    </recommendedName>
    <alternativeName>
        <fullName evidence="6 9">Adenosine aminohydrolase</fullName>
    </alternativeName>
</protein>
<feature type="binding site" evidence="9">
    <location>
        <position position="304"/>
    </location>
    <ligand>
        <name>Zn(2+)</name>
        <dbReference type="ChEBI" id="CHEBI:29105"/>
        <note>catalytic</note>
    </ligand>
</feature>
<dbReference type="InterPro" id="IPR006330">
    <property type="entry name" value="Ado/ade_deaminase"/>
</dbReference>
<evidence type="ECO:0000256" key="2">
    <source>
        <dbReference type="ARBA" id="ARBA00022723"/>
    </source>
</evidence>
<dbReference type="GO" id="GO:0046103">
    <property type="term" value="P:inosine biosynthetic process"/>
    <property type="evidence" value="ECO:0007669"/>
    <property type="project" value="TreeGrafter"/>
</dbReference>
<evidence type="ECO:0000256" key="4">
    <source>
        <dbReference type="ARBA" id="ARBA00022833"/>
    </source>
</evidence>
<dbReference type="EMBL" id="ASHX02000001">
    <property type="protein sequence ID" value="OEJ94684.1"/>
    <property type="molecule type" value="Genomic_DNA"/>
</dbReference>
<dbReference type="RefSeq" id="WP_023586869.1">
    <property type="nucleotide sequence ID" value="NZ_ASHX02000001.1"/>
</dbReference>
<evidence type="ECO:0000256" key="8">
    <source>
        <dbReference type="ARBA" id="ARBA00049213"/>
    </source>
</evidence>
<feature type="binding site" evidence="9">
    <location>
        <position position="23"/>
    </location>
    <ligand>
        <name>Zn(2+)</name>
        <dbReference type="ChEBI" id="CHEBI:29105"/>
        <note>catalytic</note>
    </ligand>
</feature>
<dbReference type="GO" id="GO:0046936">
    <property type="term" value="F:2'-deoxyadenosine deaminase activity"/>
    <property type="evidence" value="ECO:0007669"/>
    <property type="project" value="RHEA"/>
</dbReference>
<dbReference type="Proteomes" id="UP000095329">
    <property type="component" value="Unassembled WGS sequence"/>
</dbReference>
<dbReference type="Pfam" id="PF00962">
    <property type="entry name" value="A_deaminase"/>
    <property type="match status" value="1"/>
</dbReference>
<evidence type="ECO:0000313" key="12">
    <source>
        <dbReference type="Proteomes" id="UP000095329"/>
    </source>
</evidence>
<dbReference type="InterPro" id="IPR028893">
    <property type="entry name" value="A_deaminase"/>
</dbReference>
<comment type="catalytic activity">
    <reaction evidence="7">
        <text>adenosine + H2O + H(+) = inosine + NH4(+)</text>
        <dbReference type="Rhea" id="RHEA:24408"/>
        <dbReference type="ChEBI" id="CHEBI:15377"/>
        <dbReference type="ChEBI" id="CHEBI:15378"/>
        <dbReference type="ChEBI" id="CHEBI:16335"/>
        <dbReference type="ChEBI" id="CHEBI:17596"/>
        <dbReference type="ChEBI" id="CHEBI:28938"/>
        <dbReference type="EC" id="3.5.4.4"/>
    </reaction>
    <physiologicalReaction direction="left-to-right" evidence="7">
        <dbReference type="Rhea" id="RHEA:24409"/>
    </physiologicalReaction>
</comment>
<evidence type="ECO:0000256" key="7">
    <source>
        <dbReference type="ARBA" id="ARBA00047989"/>
    </source>
</evidence>
<keyword evidence="5 9" id="KW-0546">Nucleotide metabolism</keyword>
<dbReference type="GO" id="GO:0008270">
    <property type="term" value="F:zinc ion binding"/>
    <property type="evidence" value="ECO:0007669"/>
    <property type="project" value="UniProtKB-UniRule"/>
</dbReference>
<dbReference type="GO" id="GO:0043103">
    <property type="term" value="P:hypoxanthine salvage"/>
    <property type="evidence" value="ECO:0007669"/>
    <property type="project" value="TreeGrafter"/>
</dbReference>
<feature type="binding site" evidence="9">
    <location>
        <position position="185"/>
    </location>
    <ligand>
        <name>substrate</name>
    </ligand>
</feature>
<keyword evidence="3 9" id="KW-0378">Hydrolase</keyword>
<dbReference type="STRING" id="1306406.J116_009575"/>
<sequence>MTSPSPSLPTADQIRRAPKVLLHDHLDGGLRPGTVVDLARQSGYDALPESDPDRLGRWFREAADSGSLERYLETFAHTCAVMQTRDALFRVAAECAEDLAEDGVVYAEVRYAPEQHLEGGLTLDEVVTAVNDGFREGERRARERGHRIRVGALLTAMRHAARSLEIAELANAHRDAGVVGFDIAGAEAGYPPTRHLDAFEFLKRENNHFTIHAGEAFGLPSIWQAIQWCGADRLGHGVRIIDDIQVADDGTVTLGRLAAYVRDKRIPLEMCPTSNLQTGAAASYAEHPIGLLRRLHFRATVNTDNRLMSGTSMSREFELLSETFGYTLDDMQWFTVNAMKSAFIPFDERLAMINDVIKPGYAELKSEWLFTQTAATRASSPGNA</sequence>
<dbReference type="EC" id="3.5.4.4" evidence="1 9"/>
<evidence type="ECO:0000256" key="1">
    <source>
        <dbReference type="ARBA" id="ARBA00012784"/>
    </source>
</evidence>
<keyword evidence="4 9" id="KW-0862">Zinc</keyword>
<comment type="cofactor">
    <cofactor evidence="9">
        <name>Zn(2+)</name>
        <dbReference type="ChEBI" id="CHEBI:29105"/>
    </cofactor>
    <text evidence="9">Binds 1 zinc ion per subunit.</text>
</comment>
<dbReference type="NCBIfam" id="TIGR01430">
    <property type="entry name" value="aden_deam"/>
    <property type="match status" value="1"/>
</dbReference>
<comment type="function">
    <text evidence="9">Catalyzes the hydrolytic deamination of adenosine and 2-deoxyadenosine.</text>
</comment>
<feature type="binding site" evidence="9">
    <location>
        <position position="27"/>
    </location>
    <ligand>
        <name>substrate</name>
    </ligand>
</feature>
<comment type="caution">
    <text evidence="9">Lacks conserved residue(s) required for the propagation of feature annotation.</text>
</comment>
<dbReference type="InterPro" id="IPR032466">
    <property type="entry name" value="Metal_Hydrolase"/>
</dbReference>
<reference evidence="11 12" key="1">
    <citation type="journal article" date="2013" name="Genome Announc.">
        <title>Genome Sequence of Streptomyces violaceusniger Strain SPC6, a Halotolerant Streptomycete That Exhibits Rapid Growth and Development.</title>
        <authorList>
            <person name="Chen X."/>
            <person name="Zhang B."/>
            <person name="Zhang W."/>
            <person name="Wu X."/>
            <person name="Zhang M."/>
            <person name="Chen T."/>
            <person name="Liu G."/>
            <person name="Dyson P."/>
        </authorList>
    </citation>
    <scope>NUCLEOTIDE SEQUENCE [LARGE SCALE GENOMIC DNA]</scope>
    <source>
        <strain evidence="11 12">SPC6</strain>
    </source>
</reference>
<dbReference type="GO" id="GO:0004000">
    <property type="term" value="F:adenosine deaminase activity"/>
    <property type="evidence" value="ECO:0007669"/>
    <property type="project" value="UniProtKB-UniRule"/>
</dbReference>
<feature type="active site" description="Proton donor" evidence="9">
    <location>
        <position position="215"/>
    </location>
</feature>
<dbReference type="eggNOG" id="COG1816">
    <property type="taxonomic scope" value="Bacteria"/>
</dbReference>
<dbReference type="PANTHER" id="PTHR11409">
    <property type="entry name" value="ADENOSINE DEAMINASE"/>
    <property type="match status" value="1"/>
</dbReference>
<evidence type="ECO:0000256" key="3">
    <source>
        <dbReference type="ARBA" id="ARBA00022801"/>
    </source>
</evidence>
<gene>
    <name evidence="9" type="primary">add</name>
    <name evidence="11" type="ORF">J116_009575</name>
</gene>
<comment type="catalytic activity">
    <reaction evidence="8">
        <text>2'-deoxyadenosine + H2O + H(+) = 2'-deoxyinosine + NH4(+)</text>
        <dbReference type="Rhea" id="RHEA:28190"/>
        <dbReference type="ChEBI" id="CHEBI:15377"/>
        <dbReference type="ChEBI" id="CHEBI:15378"/>
        <dbReference type="ChEBI" id="CHEBI:17256"/>
        <dbReference type="ChEBI" id="CHEBI:28938"/>
        <dbReference type="ChEBI" id="CHEBI:28997"/>
        <dbReference type="EC" id="3.5.4.4"/>
    </reaction>
    <physiologicalReaction direction="left-to-right" evidence="8">
        <dbReference type="Rhea" id="RHEA:28191"/>
    </physiologicalReaction>
</comment>